<accession>A0A0K6G1E1</accession>
<name>A0A0K6G1E1_9AGAM</name>
<sequence length="130" mass="14287">MPLTRQHTTKPTARGRKSNLRNGAVLALSQAAKFVSLPLAHEVVRHVKEAMVALKAPKANDSSAKDLEDYVAGLLNAFDTALPMLSQNGDLDRLCGLLRIRDAHAELVRIQTSQYTEKLASQAQIRDQVM</sequence>
<reference evidence="1 2" key="1">
    <citation type="submission" date="2015-07" db="EMBL/GenBank/DDBJ databases">
        <authorList>
            <person name="Noorani M."/>
        </authorList>
    </citation>
    <scope>NUCLEOTIDE SEQUENCE [LARGE SCALE GENOMIC DNA]</scope>
    <source>
        <strain evidence="1">BBA 69670</strain>
    </source>
</reference>
<dbReference type="Proteomes" id="UP000044841">
    <property type="component" value="Unassembled WGS sequence"/>
</dbReference>
<organism evidence="1 2">
    <name type="scientific">Rhizoctonia solani</name>
    <dbReference type="NCBI Taxonomy" id="456999"/>
    <lineage>
        <taxon>Eukaryota</taxon>
        <taxon>Fungi</taxon>
        <taxon>Dikarya</taxon>
        <taxon>Basidiomycota</taxon>
        <taxon>Agaricomycotina</taxon>
        <taxon>Agaricomycetes</taxon>
        <taxon>Cantharellales</taxon>
        <taxon>Ceratobasidiaceae</taxon>
        <taxon>Rhizoctonia</taxon>
    </lineage>
</organism>
<evidence type="ECO:0000313" key="1">
    <source>
        <dbReference type="EMBL" id="CUA72067.1"/>
    </source>
</evidence>
<gene>
    <name evidence="1" type="ORF">RSOLAG22IIIB_10038</name>
</gene>
<evidence type="ECO:0000313" key="2">
    <source>
        <dbReference type="Proteomes" id="UP000044841"/>
    </source>
</evidence>
<dbReference type="AlphaFoldDB" id="A0A0K6G1E1"/>
<keyword evidence="2" id="KW-1185">Reference proteome</keyword>
<proteinExistence type="predicted"/>
<dbReference type="EMBL" id="CYGV01001282">
    <property type="protein sequence ID" value="CUA72067.1"/>
    <property type="molecule type" value="Genomic_DNA"/>
</dbReference>
<protein>
    <submittedName>
        <fullName evidence="1">Uncharacterized protein</fullName>
    </submittedName>
</protein>